<dbReference type="GO" id="GO:0005634">
    <property type="term" value="C:nucleus"/>
    <property type="evidence" value="ECO:0007669"/>
    <property type="project" value="UniProtKB-SubCell"/>
</dbReference>
<dbReference type="PANTHER" id="PTHR21451:SF0">
    <property type="entry name" value="HISTONE-LYSINE N-METHYLTRANSFERASE, H3 LYSINE-79 SPECIFIC"/>
    <property type="match status" value="1"/>
</dbReference>
<dbReference type="Gene3D" id="3.40.50.150">
    <property type="entry name" value="Vaccinia Virus protein VP39"/>
    <property type="match status" value="1"/>
</dbReference>
<protein>
    <recommendedName>
        <fullName evidence="3 11">Histone-lysine N-methyltransferase, H3 lysine-79 specific</fullName>
        <ecNumber evidence="2 11">2.1.1.360</ecNumber>
    </recommendedName>
    <alternativeName>
        <fullName evidence="9 11">Histone H3-K79 methyltransferase</fullName>
    </alternativeName>
</protein>
<name>A0A061BHQ5_RHOTO</name>
<evidence type="ECO:0000256" key="7">
    <source>
        <dbReference type="ARBA" id="ARBA00022853"/>
    </source>
</evidence>
<dbReference type="GO" id="GO:0006281">
    <property type="term" value="P:DNA repair"/>
    <property type="evidence" value="ECO:0007669"/>
    <property type="project" value="TreeGrafter"/>
</dbReference>
<keyword evidence="8 11" id="KW-0539">Nucleus</keyword>
<evidence type="ECO:0000256" key="6">
    <source>
        <dbReference type="ARBA" id="ARBA00022691"/>
    </source>
</evidence>
<evidence type="ECO:0000256" key="1">
    <source>
        <dbReference type="ARBA" id="ARBA00004123"/>
    </source>
</evidence>
<feature type="compositionally biased region" description="Acidic residues" evidence="12">
    <location>
        <begin position="125"/>
        <end position="134"/>
    </location>
</feature>
<dbReference type="Pfam" id="PF08123">
    <property type="entry name" value="DOT1"/>
    <property type="match status" value="1"/>
</dbReference>
<feature type="compositionally biased region" description="Polar residues" evidence="12">
    <location>
        <begin position="1"/>
        <end position="19"/>
    </location>
</feature>
<keyword evidence="5 11" id="KW-0808">Transferase</keyword>
<dbReference type="AlphaFoldDB" id="A0A061BHQ5"/>
<accession>A0A061BHQ5</accession>
<feature type="region of interest" description="Disordered" evidence="12">
    <location>
        <begin position="357"/>
        <end position="392"/>
    </location>
</feature>
<organism evidence="14">
    <name type="scientific">Rhodotorula toruloides</name>
    <name type="common">Yeast</name>
    <name type="synonym">Rhodosporidium toruloides</name>
    <dbReference type="NCBI Taxonomy" id="5286"/>
    <lineage>
        <taxon>Eukaryota</taxon>
        <taxon>Fungi</taxon>
        <taxon>Dikarya</taxon>
        <taxon>Basidiomycota</taxon>
        <taxon>Pucciniomycotina</taxon>
        <taxon>Microbotryomycetes</taxon>
        <taxon>Sporidiobolales</taxon>
        <taxon>Sporidiobolaceae</taxon>
        <taxon>Rhodotorula</taxon>
    </lineage>
</organism>
<dbReference type="SUPFAM" id="SSF53335">
    <property type="entry name" value="S-adenosyl-L-methionine-dependent methyltransferases"/>
    <property type="match status" value="1"/>
</dbReference>
<dbReference type="GO" id="GO:0140956">
    <property type="term" value="F:histone H3K79 trimethyltransferase activity"/>
    <property type="evidence" value="ECO:0007669"/>
    <property type="project" value="UniProtKB-EC"/>
</dbReference>
<evidence type="ECO:0000256" key="11">
    <source>
        <dbReference type="RuleBase" id="RU271113"/>
    </source>
</evidence>
<keyword evidence="6 11" id="KW-0949">S-adenosyl-L-methionine</keyword>
<evidence type="ECO:0000259" key="13">
    <source>
        <dbReference type="PROSITE" id="PS51569"/>
    </source>
</evidence>
<feature type="compositionally biased region" description="Polar residues" evidence="12">
    <location>
        <begin position="720"/>
        <end position="731"/>
    </location>
</feature>
<feature type="compositionally biased region" description="Low complexity" evidence="12">
    <location>
        <begin position="374"/>
        <end position="384"/>
    </location>
</feature>
<evidence type="ECO:0000256" key="12">
    <source>
        <dbReference type="SAM" id="MobiDB-lite"/>
    </source>
</evidence>
<keyword evidence="4 11" id="KW-0489">Methyltransferase</keyword>
<evidence type="ECO:0000313" key="14">
    <source>
        <dbReference type="EMBL" id="CDR49498.1"/>
    </source>
</evidence>
<dbReference type="GO" id="GO:0000077">
    <property type="term" value="P:DNA damage checkpoint signaling"/>
    <property type="evidence" value="ECO:0007669"/>
    <property type="project" value="TreeGrafter"/>
</dbReference>
<feature type="compositionally biased region" description="Low complexity" evidence="12">
    <location>
        <begin position="178"/>
        <end position="198"/>
    </location>
</feature>
<dbReference type="InterPro" id="IPR029063">
    <property type="entry name" value="SAM-dependent_MTases_sf"/>
</dbReference>
<comment type="catalytic activity">
    <reaction evidence="10 11">
        <text>L-lysyl(79)-[histone H3] + 3 S-adenosyl-L-methionine = N(6),N(6),N(6)-trimethyl-L-lysyl(79)-[histone H3] + 3 S-adenosyl-L-homocysteine + 3 H(+)</text>
        <dbReference type="Rhea" id="RHEA:60328"/>
        <dbReference type="Rhea" id="RHEA-COMP:15549"/>
        <dbReference type="Rhea" id="RHEA-COMP:15552"/>
        <dbReference type="ChEBI" id="CHEBI:15378"/>
        <dbReference type="ChEBI" id="CHEBI:29969"/>
        <dbReference type="ChEBI" id="CHEBI:57856"/>
        <dbReference type="ChEBI" id="CHEBI:59789"/>
        <dbReference type="ChEBI" id="CHEBI:61961"/>
        <dbReference type="EC" id="2.1.1.360"/>
    </reaction>
</comment>
<dbReference type="GO" id="GO:0032259">
    <property type="term" value="P:methylation"/>
    <property type="evidence" value="ECO:0007669"/>
    <property type="project" value="UniProtKB-KW"/>
</dbReference>
<dbReference type="PANTHER" id="PTHR21451">
    <property type="entry name" value="HISTONE H3 METHYLTRANSFERASE"/>
    <property type="match status" value="1"/>
</dbReference>
<proteinExistence type="inferred from homology"/>
<comment type="subcellular location">
    <subcellularLocation>
        <location evidence="1 11">Nucleus</location>
    </subcellularLocation>
</comment>
<keyword evidence="7 11" id="KW-0156">Chromatin regulator</keyword>
<evidence type="ECO:0000256" key="8">
    <source>
        <dbReference type="ARBA" id="ARBA00023242"/>
    </source>
</evidence>
<reference evidence="14" key="1">
    <citation type="journal article" date="2014" name="Genome Announc.">
        <title>Draft genome sequence of Rhodosporidium toruloides CECT1137, an oleaginous yeast of biotechnological interest.</title>
        <authorList>
            <person name="Morin N."/>
            <person name="Calcas X."/>
            <person name="Devillers H."/>
            <person name="Durrens P."/>
            <person name="Sherman D.J."/>
            <person name="Nicaud J.-M."/>
            <person name="Neuveglise C."/>
        </authorList>
    </citation>
    <scope>NUCLEOTIDE SEQUENCE</scope>
    <source>
        <strain evidence="14">CECT1137</strain>
    </source>
</reference>
<dbReference type="Gene3D" id="1.10.260.170">
    <property type="match status" value="1"/>
</dbReference>
<feature type="compositionally biased region" description="Low complexity" evidence="12">
    <location>
        <begin position="144"/>
        <end position="156"/>
    </location>
</feature>
<dbReference type="InterPro" id="IPR025789">
    <property type="entry name" value="DOT1_dom"/>
</dbReference>
<evidence type="ECO:0000256" key="5">
    <source>
        <dbReference type="ARBA" id="ARBA00022679"/>
    </source>
</evidence>
<evidence type="ECO:0000256" key="3">
    <source>
        <dbReference type="ARBA" id="ARBA00020987"/>
    </source>
</evidence>
<feature type="compositionally biased region" description="Low complexity" evidence="12">
    <location>
        <begin position="40"/>
        <end position="60"/>
    </location>
</feature>
<feature type="compositionally biased region" description="Acidic residues" evidence="12">
    <location>
        <begin position="199"/>
        <end position="214"/>
    </location>
</feature>
<dbReference type="OrthoDB" id="443402at2759"/>
<evidence type="ECO:0000256" key="9">
    <source>
        <dbReference type="ARBA" id="ARBA00029821"/>
    </source>
</evidence>
<evidence type="ECO:0000256" key="2">
    <source>
        <dbReference type="ARBA" id="ARBA00012190"/>
    </source>
</evidence>
<comment type="activity regulation">
    <text evidence="11">Ubiquitination of histone H2B to form H2BK123ub1 is required for efficient DOT1 methyltransferase activity on histone H3.</text>
</comment>
<feature type="region of interest" description="Disordered" evidence="12">
    <location>
        <begin position="1"/>
        <end position="217"/>
    </location>
</feature>
<dbReference type="InterPro" id="IPR030445">
    <property type="entry name" value="H3-K79_meTrfase"/>
</dbReference>
<evidence type="ECO:0000256" key="4">
    <source>
        <dbReference type="ARBA" id="ARBA00022603"/>
    </source>
</evidence>
<feature type="region of interest" description="Disordered" evidence="12">
    <location>
        <begin position="697"/>
        <end position="731"/>
    </location>
</feature>
<dbReference type="EC" id="2.1.1.360" evidence="2 11"/>
<dbReference type="FunFam" id="3.40.50.150:FF:000033">
    <property type="entry name" value="Histone-lysine N-methyltransferase, H3 lysine-79 specific"/>
    <property type="match status" value="1"/>
</dbReference>
<feature type="domain" description="DOT1" evidence="13">
    <location>
        <begin position="381"/>
        <end position="699"/>
    </location>
</feature>
<dbReference type="PROSITE" id="PS51569">
    <property type="entry name" value="DOT1"/>
    <property type="match status" value="1"/>
</dbReference>
<comment type="miscellaneous">
    <text evidence="11">In contrast to other lysine histone methyltransferases, it does not contain a SET domain, suggesting the existence of another mechanism for methylation of lysine residues of histones.</text>
</comment>
<gene>
    <name evidence="14" type="ORF">RHTO0S_27e00936g</name>
</gene>
<comment type="function">
    <text evidence="11">Histone methyltransferase that specifically trimethylates histone H3 to form H3K79me3. This methylation is required for telomere silencing and for the pachytene checkpoint during the meiotic cell cycle by allowing the recruitment of RAD9 to double strand breaks. Nucleosomes are preferred as substrate compared to free histone.</text>
</comment>
<sequence length="731" mass="78423">MFTNSRPLPKSATASSTPSRPVPTITVKPKISVVPPPSSPLSSIASSSASSPPNALNGSSTASKKPRIQLTTKKVTVVKSAPPASTAPGQPRSINKYPAPPPKPKPKEMKEKSKKKKGMLRGLSSDEDDEESEDERPRKKVKKGSSSSFASSASGKGRLKVNGANGSRAASPLRQQHSSTSNGTLRSSSPLSSLPSTSSDEEETESELSSVDEDYFARTLKREDGGAIAVRDPSAKPLPAGAVAEAGRSGEWLVVNNRGAYRDYFVDLTDPERPTTQWAGSDIPTVELELPGDGAKERFALLAPKSDDEYNPIEDVMSTVLAVLDHFLTPEQASHYFGHSPGKTSFGAFLYNRSTSNSRSGTPSGFSVPDKLAPRSSSTTSLAPSPAPSGVADSPLPFTLDFALLATSTPPPAPTPEIDRTPLIRQLEKARAKRDGPSFLAALARYNSTLSTLKSAGLIKANIAAMKGLKEKVWTKVFQQCYDRAVGPGIEDLRKYEAFSDNVYGELLPKFMNQIFDKTHLGPNSVFVDLGSGVGNCVVQAALATGATSYGFENMPHASSLARDQLAEAEKRSRMWGLGGGPMKVVEADFCECPEVMQVLRTASVVLVNNEVFTSTLNQRLSWLFLELPDTCKIVSLKPFLPPNFSLSAHNANSPLAIINQAPALHYGPGSVSWKEGGGSFFVSRVDRARVQRWLEREGKREKEKERKRAERGSSRGSSVAMSRNGSAMGK</sequence>
<evidence type="ECO:0000256" key="10">
    <source>
        <dbReference type="ARBA" id="ARBA00047770"/>
    </source>
</evidence>
<comment type="similarity">
    <text evidence="11">Belongs to the class I-like SAM-binding methyltransferase superfamily. DOT1 family.</text>
</comment>
<feature type="compositionally biased region" description="Basic and acidic residues" evidence="12">
    <location>
        <begin position="697"/>
        <end position="714"/>
    </location>
</feature>
<dbReference type="EMBL" id="LK052962">
    <property type="protein sequence ID" value="CDR49498.1"/>
    <property type="molecule type" value="Genomic_DNA"/>
</dbReference>